<protein>
    <submittedName>
        <fullName evidence="2">Uncharacterized protein</fullName>
    </submittedName>
</protein>
<organism evidence="2">
    <name type="scientific">uncultured Friedmanniella sp</name>
    <dbReference type="NCBI Taxonomy" id="335381"/>
    <lineage>
        <taxon>Bacteria</taxon>
        <taxon>Bacillati</taxon>
        <taxon>Actinomycetota</taxon>
        <taxon>Actinomycetes</taxon>
        <taxon>Propionibacteriales</taxon>
        <taxon>Nocardioidaceae</taxon>
        <taxon>Friedmanniella</taxon>
        <taxon>environmental samples</taxon>
    </lineage>
</organism>
<sequence length="47" mass="4933">MPVARVEGLTTAHRPTASDLRRGRAEPSLCHRDDGRGGLDGGPAEPP</sequence>
<feature type="compositionally biased region" description="Basic and acidic residues" evidence="1">
    <location>
        <begin position="19"/>
        <end position="37"/>
    </location>
</feature>
<dbReference type="AlphaFoldDB" id="A0A6J4LWX3"/>
<evidence type="ECO:0000256" key="1">
    <source>
        <dbReference type="SAM" id="MobiDB-lite"/>
    </source>
</evidence>
<proteinExistence type="predicted"/>
<feature type="region of interest" description="Disordered" evidence="1">
    <location>
        <begin position="1"/>
        <end position="47"/>
    </location>
</feature>
<accession>A0A6J4LWX3</accession>
<name>A0A6J4LWX3_9ACTN</name>
<gene>
    <name evidence="2" type="ORF">AVDCRST_MAG48-3836</name>
</gene>
<reference evidence="2" key="1">
    <citation type="submission" date="2020-02" db="EMBL/GenBank/DDBJ databases">
        <authorList>
            <person name="Meier V. D."/>
        </authorList>
    </citation>
    <scope>NUCLEOTIDE SEQUENCE</scope>
    <source>
        <strain evidence="2">AVDCRST_MAG48</strain>
    </source>
</reference>
<dbReference type="EMBL" id="CADCTS010000538">
    <property type="protein sequence ID" value="CAA9344152.1"/>
    <property type="molecule type" value="Genomic_DNA"/>
</dbReference>
<evidence type="ECO:0000313" key="2">
    <source>
        <dbReference type="EMBL" id="CAA9344152.1"/>
    </source>
</evidence>